<keyword evidence="1" id="KW-0732">Signal</keyword>
<keyword evidence="3" id="KW-1185">Reference proteome</keyword>
<dbReference type="AlphaFoldDB" id="A0A9W9MZ43"/>
<organism evidence="2 3">
    <name type="scientific">Penicillium cf. griseofulvum</name>
    <dbReference type="NCBI Taxonomy" id="2972120"/>
    <lineage>
        <taxon>Eukaryota</taxon>
        <taxon>Fungi</taxon>
        <taxon>Dikarya</taxon>
        <taxon>Ascomycota</taxon>
        <taxon>Pezizomycotina</taxon>
        <taxon>Eurotiomycetes</taxon>
        <taxon>Eurotiomycetidae</taxon>
        <taxon>Eurotiales</taxon>
        <taxon>Aspergillaceae</taxon>
        <taxon>Penicillium</taxon>
    </lineage>
</organism>
<name>A0A9W9MZ43_9EURO</name>
<gene>
    <name evidence="2" type="ORF">N7472_000345</name>
</gene>
<comment type="caution">
    <text evidence="2">The sequence shown here is derived from an EMBL/GenBank/DDBJ whole genome shotgun (WGS) entry which is preliminary data.</text>
</comment>
<evidence type="ECO:0000313" key="2">
    <source>
        <dbReference type="EMBL" id="KAJ5210206.1"/>
    </source>
</evidence>
<dbReference type="OrthoDB" id="4338806at2759"/>
<reference evidence="2" key="2">
    <citation type="journal article" date="2023" name="IMA Fungus">
        <title>Comparative genomic study of the Penicillium genus elucidates a diverse pangenome and 15 lateral gene transfer events.</title>
        <authorList>
            <person name="Petersen C."/>
            <person name="Sorensen T."/>
            <person name="Nielsen M.R."/>
            <person name="Sondergaard T.E."/>
            <person name="Sorensen J.L."/>
            <person name="Fitzpatrick D.A."/>
            <person name="Frisvad J.C."/>
            <person name="Nielsen K.L."/>
        </authorList>
    </citation>
    <scope>NUCLEOTIDE SEQUENCE</scope>
    <source>
        <strain evidence="2">IBT 16849</strain>
    </source>
</reference>
<feature type="signal peptide" evidence="1">
    <location>
        <begin position="1"/>
        <end position="19"/>
    </location>
</feature>
<accession>A0A9W9MZ43</accession>
<sequence>MKAFYSALTLLFLFGASLASPLDLAADSPERTLVCCPTTKSNDLAMFSDVPVKADVAKP</sequence>
<dbReference type="EMBL" id="JAPQKP010000001">
    <property type="protein sequence ID" value="KAJ5210206.1"/>
    <property type="molecule type" value="Genomic_DNA"/>
</dbReference>
<protein>
    <submittedName>
        <fullName evidence="2">Uncharacterized protein</fullName>
    </submittedName>
</protein>
<evidence type="ECO:0000313" key="3">
    <source>
        <dbReference type="Proteomes" id="UP001150879"/>
    </source>
</evidence>
<dbReference type="Proteomes" id="UP001150879">
    <property type="component" value="Unassembled WGS sequence"/>
</dbReference>
<reference evidence="2" key="1">
    <citation type="submission" date="2022-11" db="EMBL/GenBank/DDBJ databases">
        <authorList>
            <person name="Petersen C."/>
        </authorList>
    </citation>
    <scope>NUCLEOTIDE SEQUENCE</scope>
    <source>
        <strain evidence="2">IBT 16849</strain>
    </source>
</reference>
<evidence type="ECO:0000256" key="1">
    <source>
        <dbReference type="SAM" id="SignalP"/>
    </source>
</evidence>
<feature type="chain" id="PRO_5040936092" evidence="1">
    <location>
        <begin position="20"/>
        <end position="59"/>
    </location>
</feature>
<proteinExistence type="predicted"/>